<dbReference type="GO" id="GO:0022857">
    <property type="term" value="F:transmembrane transporter activity"/>
    <property type="evidence" value="ECO:0007669"/>
    <property type="project" value="UniProtKB-ARBA"/>
</dbReference>
<dbReference type="Gene3D" id="3.40.50.300">
    <property type="entry name" value="P-loop containing nucleotide triphosphate hydrolases"/>
    <property type="match status" value="1"/>
</dbReference>
<sequence>MNAPERAAAALPAKSATLLRLSQVCRYYGSGEAQVKALDGADLEIGAGEFVAIMGQSGSGKSTLMNILGCLDRPTSGRYEVLGRDVGTLSPDELAALRRDAFGFVFQRYNLLADATATENVEIPAAYAGSTRRERQERAVELLGELGLGDRADHRPSQLSGGQQQRVAIARALVNDAPVILADEPTGALDSQSGQDVLALLKRLNGEGRTVILITHDPGVAAHAERIIELRDGRVVSDVPGAGTSARSVPAALGEKRTRGLASEMSEAVKMALRSMRSNLFRTALTLLGVVIGVAAVIVMLAIGDGSKQDVLDRIAAMGSNQLSVRPGFSGFRGSGDIATLTPEDAEAIRAIENVLLVSPERSGSQVLRAGSRDYRSQVQGVWPDFQALRDWPVASGSFITREDVRGYAPVIVLGQTVVKNLYPDGADPLGRFVLVRNVPFEVIGVLGAKGASSWGQDQDDVALIPLSTGFMRLFGQSFLSGITVKVANDAAMARAEEAIIALLTERHRTVDFQVRNTASLQEAVTATADTLTALLGSVAAISLIVGGIGVMNIMLVSVTERTREIGIRMATGARRRDILLQFNIEAIVVCGIGGLLGVALGLGVGMLVQNLGMTVAFSAAPALLAFTCAFLTGVVFGYLPARKAAHMDPVAALAYE</sequence>
<keyword evidence="4" id="KW-0997">Cell inner membrane</keyword>
<dbReference type="PROSITE" id="PS50893">
    <property type="entry name" value="ABC_TRANSPORTER_2"/>
    <property type="match status" value="1"/>
</dbReference>
<dbReference type="InterPro" id="IPR017911">
    <property type="entry name" value="MacB-like_ATP-bd"/>
</dbReference>
<feature type="transmembrane region" description="Helical" evidence="13">
    <location>
        <begin position="280"/>
        <end position="303"/>
    </location>
</feature>
<keyword evidence="5 13" id="KW-0812">Transmembrane</keyword>
<dbReference type="InterPro" id="IPR003593">
    <property type="entry name" value="AAA+_ATPase"/>
</dbReference>
<evidence type="ECO:0000256" key="13">
    <source>
        <dbReference type="SAM" id="Phobius"/>
    </source>
</evidence>
<dbReference type="GO" id="GO:0005524">
    <property type="term" value="F:ATP binding"/>
    <property type="evidence" value="ECO:0007669"/>
    <property type="project" value="UniProtKB-KW"/>
</dbReference>
<dbReference type="PANTHER" id="PTHR30572">
    <property type="entry name" value="MEMBRANE COMPONENT OF TRANSPORTER-RELATED"/>
    <property type="match status" value="1"/>
</dbReference>
<evidence type="ECO:0000256" key="6">
    <source>
        <dbReference type="ARBA" id="ARBA00022741"/>
    </source>
</evidence>
<keyword evidence="10" id="KW-0046">Antibiotic resistance</keyword>
<evidence type="ECO:0000313" key="16">
    <source>
        <dbReference type="Proteomes" id="UP001364472"/>
    </source>
</evidence>
<dbReference type="EMBL" id="JBBDHC010000013">
    <property type="protein sequence ID" value="MEJ1249904.1"/>
    <property type="molecule type" value="Genomic_DNA"/>
</dbReference>
<dbReference type="Pfam" id="PF00005">
    <property type="entry name" value="ABC_tran"/>
    <property type="match status" value="1"/>
</dbReference>
<dbReference type="GO" id="GO:1902495">
    <property type="term" value="C:transmembrane transporter complex"/>
    <property type="evidence" value="ECO:0007669"/>
    <property type="project" value="UniProtKB-ARBA"/>
</dbReference>
<feature type="transmembrane region" description="Helical" evidence="13">
    <location>
        <begin position="579"/>
        <end position="604"/>
    </location>
</feature>
<dbReference type="FunFam" id="3.40.50.300:FF:000032">
    <property type="entry name" value="Export ABC transporter ATP-binding protein"/>
    <property type="match status" value="1"/>
</dbReference>
<evidence type="ECO:0000256" key="8">
    <source>
        <dbReference type="ARBA" id="ARBA00022989"/>
    </source>
</evidence>
<dbReference type="PROSITE" id="PS00211">
    <property type="entry name" value="ABC_TRANSPORTER_1"/>
    <property type="match status" value="1"/>
</dbReference>
<evidence type="ECO:0000256" key="9">
    <source>
        <dbReference type="ARBA" id="ARBA00023136"/>
    </source>
</evidence>
<reference evidence="15 16" key="1">
    <citation type="journal article" date="2016" name="Antonie Van Leeuwenhoek">
        <title>Denitratimonas tolerans gen. nov., sp. nov., a denitrifying bacterium isolated from a bioreactor for tannery wastewater treatment.</title>
        <authorList>
            <person name="Han S.I."/>
            <person name="Kim J.O."/>
            <person name="Lee Y.R."/>
            <person name="Ekpeghere K.I."/>
            <person name="Koh S.C."/>
            <person name="Whang K.S."/>
        </authorList>
    </citation>
    <scope>NUCLEOTIDE SEQUENCE [LARGE SCALE GENOMIC DNA]</scope>
    <source>
        <strain evidence="15 16">KACC 17565</strain>
    </source>
</reference>
<comment type="similarity">
    <text evidence="11">Belongs to the ABC-4 integral membrane protein family.</text>
</comment>
<evidence type="ECO:0000256" key="12">
    <source>
        <dbReference type="ARBA" id="ARBA00038388"/>
    </source>
</evidence>
<evidence type="ECO:0000256" key="10">
    <source>
        <dbReference type="ARBA" id="ARBA00023251"/>
    </source>
</evidence>
<feature type="transmembrane region" description="Helical" evidence="13">
    <location>
        <begin position="535"/>
        <end position="559"/>
    </location>
</feature>
<dbReference type="SMART" id="SM00382">
    <property type="entry name" value="AAA"/>
    <property type="match status" value="1"/>
</dbReference>
<keyword evidence="9 13" id="KW-0472">Membrane</keyword>
<evidence type="ECO:0000256" key="1">
    <source>
        <dbReference type="ARBA" id="ARBA00004429"/>
    </source>
</evidence>
<dbReference type="RefSeq" id="WP_337335623.1">
    <property type="nucleotide sequence ID" value="NZ_JBBDHC010000013.1"/>
</dbReference>
<dbReference type="InterPro" id="IPR027417">
    <property type="entry name" value="P-loop_NTPase"/>
</dbReference>
<comment type="similarity">
    <text evidence="12">Belongs to the ABC transporter superfamily. Macrolide exporter (TC 3.A.1.122) family.</text>
</comment>
<dbReference type="Pfam" id="PF12704">
    <property type="entry name" value="MacB_PCD"/>
    <property type="match status" value="1"/>
</dbReference>
<evidence type="ECO:0000256" key="2">
    <source>
        <dbReference type="ARBA" id="ARBA00022448"/>
    </source>
</evidence>
<dbReference type="Pfam" id="PF02687">
    <property type="entry name" value="FtsX"/>
    <property type="match status" value="1"/>
</dbReference>
<keyword evidence="16" id="KW-1185">Reference proteome</keyword>
<evidence type="ECO:0000256" key="7">
    <source>
        <dbReference type="ARBA" id="ARBA00022840"/>
    </source>
</evidence>
<protein>
    <submittedName>
        <fullName evidence="15">MacB family efflux pump subunit</fullName>
    </submittedName>
</protein>
<keyword evidence="8 13" id="KW-1133">Transmembrane helix</keyword>
<dbReference type="InterPro" id="IPR003838">
    <property type="entry name" value="ABC3_permease_C"/>
</dbReference>
<dbReference type="InterPro" id="IPR050250">
    <property type="entry name" value="Macrolide_Exporter_MacB"/>
</dbReference>
<dbReference type="GO" id="GO:0016887">
    <property type="term" value="F:ATP hydrolysis activity"/>
    <property type="evidence" value="ECO:0007669"/>
    <property type="project" value="InterPro"/>
</dbReference>
<name>A0AAW9R8V2_9GAMM</name>
<accession>A0AAW9R8V2</accession>
<dbReference type="SUPFAM" id="SSF52540">
    <property type="entry name" value="P-loop containing nucleoside triphosphate hydrolases"/>
    <property type="match status" value="1"/>
</dbReference>
<comment type="subcellular location">
    <subcellularLocation>
        <location evidence="1">Cell inner membrane</location>
        <topology evidence="1">Multi-pass membrane protein</topology>
    </subcellularLocation>
</comment>
<proteinExistence type="inferred from homology"/>
<evidence type="ECO:0000259" key="14">
    <source>
        <dbReference type="PROSITE" id="PS50893"/>
    </source>
</evidence>
<feature type="transmembrane region" description="Helical" evidence="13">
    <location>
        <begin position="616"/>
        <end position="640"/>
    </location>
</feature>
<comment type="caution">
    <text evidence="15">The sequence shown here is derived from an EMBL/GenBank/DDBJ whole genome shotgun (WGS) entry which is preliminary data.</text>
</comment>
<dbReference type="GO" id="GO:0046677">
    <property type="term" value="P:response to antibiotic"/>
    <property type="evidence" value="ECO:0007669"/>
    <property type="project" value="UniProtKB-KW"/>
</dbReference>
<dbReference type="Proteomes" id="UP001364472">
    <property type="component" value="Unassembled WGS sequence"/>
</dbReference>
<keyword evidence="7" id="KW-0067">ATP-binding</keyword>
<dbReference type="AlphaFoldDB" id="A0AAW9R8V2"/>
<dbReference type="InterPro" id="IPR025857">
    <property type="entry name" value="MacB_PCD"/>
</dbReference>
<dbReference type="InterPro" id="IPR003439">
    <property type="entry name" value="ABC_transporter-like_ATP-bd"/>
</dbReference>
<feature type="domain" description="ABC transporter" evidence="14">
    <location>
        <begin position="19"/>
        <end position="257"/>
    </location>
</feature>
<evidence type="ECO:0000256" key="5">
    <source>
        <dbReference type="ARBA" id="ARBA00022692"/>
    </source>
</evidence>
<keyword evidence="6" id="KW-0547">Nucleotide-binding</keyword>
<keyword evidence="2" id="KW-0813">Transport</keyword>
<dbReference type="InterPro" id="IPR017871">
    <property type="entry name" value="ABC_transporter-like_CS"/>
</dbReference>
<evidence type="ECO:0000256" key="3">
    <source>
        <dbReference type="ARBA" id="ARBA00022475"/>
    </source>
</evidence>
<evidence type="ECO:0000313" key="15">
    <source>
        <dbReference type="EMBL" id="MEJ1249904.1"/>
    </source>
</evidence>
<dbReference type="CDD" id="cd03255">
    <property type="entry name" value="ABC_MJ0796_LolCDE_FtsE"/>
    <property type="match status" value="1"/>
</dbReference>
<evidence type="ECO:0000256" key="11">
    <source>
        <dbReference type="ARBA" id="ARBA00038076"/>
    </source>
</evidence>
<gene>
    <name evidence="15" type="ORF">WB794_09495</name>
</gene>
<dbReference type="GO" id="GO:0005886">
    <property type="term" value="C:plasma membrane"/>
    <property type="evidence" value="ECO:0007669"/>
    <property type="project" value="UniProtKB-SubCell"/>
</dbReference>
<keyword evidence="3" id="KW-1003">Cell membrane</keyword>
<organism evidence="15 16">
    <name type="scientific">Denitratimonas tolerans</name>
    <dbReference type="NCBI Taxonomy" id="1338420"/>
    <lineage>
        <taxon>Bacteria</taxon>
        <taxon>Pseudomonadati</taxon>
        <taxon>Pseudomonadota</taxon>
        <taxon>Gammaproteobacteria</taxon>
        <taxon>Lysobacterales</taxon>
        <taxon>Lysobacteraceae</taxon>
        <taxon>Denitratimonas</taxon>
    </lineage>
</organism>
<dbReference type="PANTHER" id="PTHR30572:SF4">
    <property type="entry name" value="ABC TRANSPORTER PERMEASE YTRF"/>
    <property type="match status" value="1"/>
</dbReference>
<evidence type="ECO:0000256" key="4">
    <source>
        <dbReference type="ARBA" id="ARBA00022519"/>
    </source>
</evidence>